<evidence type="ECO:0000313" key="4">
    <source>
        <dbReference type="EMBL" id="MBC6470189.1"/>
    </source>
</evidence>
<evidence type="ECO:0000256" key="1">
    <source>
        <dbReference type="SAM" id="MobiDB-lite"/>
    </source>
</evidence>
<name>A0ABR7M068_9ACTN</name>
<evidence type="ECO:0000259" key="3">
    <source>
        <dbReference type="Pfam" id="PF19878"/>
    </source>
</evidence>
<protein>
    <recommendedName>
        <fullName evidence="3">DUF6351 domain-containing protein</fullName>
    </recommendedName>
</protein>
<dbReference type="Pfam" id="PF19878">
    <property type="entry name" value="DUF6351"/>
    <property type="match status" value="1"/>
</dbReference>
<feature type="domain" description="DUF6351" evidence="3">
    <location>
        <begin position="40"/>
        <end position="693"/>
    </location>
</feature>
<accession>A0ABR7M068</accession>
<keyword evidence="2" id="KW-0732">Signal</keyword>
<evidence type="ECO:0000256" key="2">
    <source>
        <dbReference type="SAM" id="SignalP"/>
    </source>
</evidence>
<dbReference type="InterPro" id="IPR045556">
    <property type="entry name" value="DUF6351"/>
</dbReference>
<keyword evidence="5" id="KW-1185">Reference proteome</keyword>
<dbReference type="InterPro" id="IPR029058">
    <property type="entry name" value="AB_hydrolase_fold"/>
</dbReference>
<feature type="signal peptide" evidence="2">
    <location>
        <begin position="1"/>
        <end position="29"/>
    </location>
</feature>
<sequence length="722" mass="76358">MAHRKWRSVIVVAALAAAVPMLTYGTAAAGPASHGGRPTIETVSNPRPEVVSGGQVLVRVVPPAKTHAKRISVSANGRDVTSGLREQPDGSLLGLVTGLRDGRNTLEARQSGSRASLRVTNHPITGPVLSGAQQLPFYCETQAYGLPAAEQPHCGAPTQVGYQYRTTAGAFAPLPDPSARPADLATATVDGRQVPYIVRGERGTIDRAVYEIAALYDGAAPSPVTPDHAWNGKLVYTFGGGCNSGFHQGRSTGGVLNDLFLGQGYAVASSSLNVLDNNCSPIISAEAAMMVKEHFVETYGPVKHTIGWGGSGGAIQQYDIAESYPGILDGIIPGVSFPDPLSTAGPVSDCRLLNRFFAGPGASFTTAQKTAISGFRTYSTCVSWDATFASRSTATESCNAAIPVAVRWDPVTNPNGVKCNSTEQLVNQIGRDPRTGFVRGVLDNTGVQYGLAALKAGTITPAQFTAVNAGIGGLDHTGKPVPQRTVADPKALYAVYANDIVNSASQGLRQTPIIDQRTDLDLAGPGNDIHTTEWSFVMRQRLLRANGSAGNQVIIESAPTPAETAAAARYELDAMDRWLTAIGADRSGRDMRHKVLTNRPADLGDGCYLSATQRIRQELTYPPDGQCGERFPVAANTRMAAGQKLSMDVLKCALKPLDFRDFPVTFSSAERAQLRATFPGGVCDHDRPGAGQRKPIGTWLSYGDSWTGTTPPTRLPSGPHRS</sequence>
<evidence type="ECO:0000313" key="5">
    <source>
        <dbReference type="Proteomes" id="UP000805614"/>
    </source>
</evidence>
<reference evidence="4 5" key="1">
    <citation type="submission" date="2020-06" db="EMBL/GenBank/DDBJ databases">
        <title>Actinomadura xiongansis sp. nov., isolated from soil of Baiyangdian.</title>
        <authorList>
            <person name="Zhang X."/>
        </authorList>
    </citation>
    <scope>NUCLEOTIDE SEQUENCE [LARGE SCALE GENOMIC DNA]</scope>
    <source>
        <strain evidence="4 5">HBUM206468</strain>
    </source>
</reference>
<comment type="caution">
    <text evidence="4">The sequence shown here is derived from an EMBL/GenBank/DDBJ whole genome shotgun (WGS) entry which is preliminary data.</text>
</comment>
<dbReference type="Proteomes" id="UP000805614">
    <property type="component" value="Unassembled WGS sequence"/>
</dbReference>
<gene>
    <name evidence="4" type="ORF">HKK74_32570</name>
</gene>
<dbReference type="RefSeq" id="WP_187247232.1">
    <property type="nucleotide sequence ID" value="NZ_BAAAOK010000009.1"/>
</dbReference>
<feature type="region of interest" description="Disordered" evidence="1">
    <location>
        <begin position="703"/>
        <end position="722"/>
    </location>
</feature>
<dbReference type="SUPFAM" id="SSF53474">
    <property type="entry name" value="alpha/beta-Hydrolases"/>
    <property type="match status" value="1"/>
</dbReference>
<dbReference type="EMBL" id="JABVEC010000037">
    <property type="protein sequence ID" value="MBC6470189.1"/>
    <property type="molecule type" value="Genomic_DNA"/>
</dbReference>
<organism evidence="4 5">
    <name type="scientific">Actinomadura alba</name>
    <dbReference type="NCBI Taxonomy" id="406431"/>
    <lineage>
        <taxon>Bacteria</taxon>
        <taxon>Bacillati</taxon>
        <taxon>Actinomycetota</taxon>
        <taxon>Actinomycetes</taxon>
        <taxon>Streptosporangiales</taxon>
        <taxon>Thermomonosporaceae</taxon>
        <taxon>Actinomadura</taxon>
    </lineage>
</organism>
<proteinExistence type="predicted"/>
<feature type="region of interest" description="Disordered" evidence="1">
    <location>
        <begin position="29"/>
        <end position="48"/>
    </location>
</feature>
<feature type="chain" id="PRO_5045911205" description="DUF6351 domain-containing protein" evidence="2">
    <location>
        <begin position="30"/>
        <end position="722"/>
    </location>
</feature>